<dbReference type="GO" id="GO:1902412">
    <property type="term" value="P:regulation of mitotic cytokinesis"/>
    <property type="evidence" value="ECO:0007669"/>
    <property type="project" value="TreeGrafter"/>
</dbReference>
<keyword evidence="1" id="KW-0433">Leucine-rich repeat</keyword>
<dbReference type="Pfam" id="PF13855">
    <property type="entry name" value="LRR_8"/>
    <property type="match status" value="2"/>
</dbReference>
<dbReference type="PROSITE" id="PS51450">
    <property type="entry name" value="LRR"/>
    <property type="match status" value="5"/>
</dbReference>
<feature type="region of interest" description="Disordered" evidence="3">
    <location>
        <begin position="69"/>
        <end position="98"/>
    </location>
</feature>
<feature type="compositionally biased region" description="Polar residues" evidence="3">
    <location>
        <begin position="88"/>
        <end position="98"/>
    </location>
</feature>
<feature type="compositionally biased region" description="Acidic residues" evidence="3">
    <location>
        <begin position="445"/>
        <end position="458"/>
    </location>
</feature>
<dbReference type="InterPro" id="IPR032675">
    <property type="entry name" value="LRR_dom_sf"/>
</dbReference>
<feature type="region of interest" description="Disordered" evidence="3">
    <location>
        <begin position="131"/>
        <end position="198"/>
    </location>
</feature>
<dbReference type="InterPro" id="IPR001611">
    <property type="entry name" value="Leu-rich_rpt"/>
</dbReference>
<reference evidence="4 5" key="1">
    <citation type="submission" date="2019-10" db="EMBL/GenBank/DDBJ databases">
        <authorList>
            <person name="Palmer J.M."/>
        </authorList>
    </citation>
    <scope>NUCLEOTIDE SEQUENCE [LARGE SCALE GENOMIC DNA]</scope>
    <source>
        <strain evidence="4 5">TWF730</strain>
    </source>
</reference>
<keyword evidence="2" id="KW-0677">Repeat</keyword>
<proteinExistence type="predicted"/>
<dbReference type="PANTHER" id="PTHR47566:SF1">
    <property type="entry name" value="PROTEIN NUD1"/>
    <property type="match status" value="1"/>
</dbReference>
<feature type="compositionally biased region" description="Acidic residues" evidence="3">
    <location>
        <begin position="1"/>
        <end position="13"/>
    </location>
</feature>
<feature type="region of interest" description="Disordered" evidence="3">
    <location>
        <begin position="369"/>
        <end position="481"/>
    </location>
</feature>
<dbReference type="InterPro" id="IPR052574">
    <property type="entry name" value="CDIRP"/>
</dbReference>
<organism evidence="4 5">
    <name type="scientific">Orbilia blumenaviensis</name>
    <dbReference type="NCBI Taxonomy" id="1796055"/>
    <lineage>
        <taxon>Eukaryota</taxon>
        <taxon>Fungi</taxon>
        <taxon>Dikarya</taxon>
        <taxon>Ascomycota</taxon>
        <taxon>Pezizomycotina</taxon>
        <taxon>Orbiliomycetes</taxon>
        <taxon>Orbiliales</taxon>
        <taxon>Orbiliaceae</taxon>
        <taxon>Orbilia</taxon>
    </lineage>
</organism>
<evidence type="ECO:0000313" key="4">
    <source>
        <dbReference type="EMBL" id="KAK6363826.1"/>
    </source>
</evidence>
<evidence type="ECO:0000313" key="5">
    <source>
        <dbReference type="Proteomes" id="UP001373714"/>
    </source>
</evidence>
<dbReference type="PANTHER" id="PTHR47566">
    <property type="match status" value="1"/>
</dbReference>
<evidence type="ECO:0000256" key="3">
    <source>
        <dbReference type="SAM" id="MobiDB-lite"/>
    </source>
</evidence>
<feature type="compositionally biased region" description="Polar residues" evidence="3">
    <location>
        <begin position="610"/>
        <end position="619"/>
    </location>
</feature>
<name>A0AAV9VP05_9PEZI</name>
<gene>
    <name evidence="4" type="ORF">TWF730_001233</name>
</gene>
<feature type="compositionally biased region" description="Basic and acidic residues" evidence="3">
    <location>
        <begin position="411"/>
        <end position="420"/>
    </location>
</feature>
<dbReference type="SUPFAM" id="SSF52058">
    <property type="entry name" value="L domain-like"/>
    <property type="match status" value="1"/>
</dbReference>
<protein>
    <submittedName>
        <fullName evidence="4">Uncharacterized protein</fullName>
    </submittedName>
</protein>
<feature type="region of interest" description="Disordered" evidence="3">
    <location>
        <begin position="1"/>
        <end position="55"/>
    </location>
</feature>
<dbReference type="SMART" id="SM00365">
    <property type="entry name" value="LRR_SD22"/>
    <property type="match status" value="4"/>
</dbReference>
<dbReference type="SMART" id="SM00369">
    <property type="entry name" value="LRR_TYP"/>
    <property type="match status" value="6"/>
</dbReference>
<dbReference type="InterPro" id="IPR003591">
    <property type="entry name" value="Leu-rich_rpt_typical-subtyp"/>
</dbReference>
<dbReference type="Proteomes" id="UP001373714">
    <property type="component" value="Unassembled WGS sequence"/>
</dbReference>
<keyword evidence="5" id="KW-1185">Reference proteome</keyword>
<dbReference type="EMBL" id="JAVHNS010000001">
    <property type="protein sequence ID" value="KAK6363826.1"/>
    <property type="molecule type" value="Genomic_DNA"/>
</dbReference>
<comment type="caution">
    <text evidence="4">The sequence shown here is derived from an EMBL/GenBank/DDBJ whole genome shotgun (WGS) entry which is preliminary data.</text>
</comment>
<evidence type="ECO:0000256" key="2">
    <source>
        <dbReference type="ARBA" id="ARBA00022737"/>
    </source>
</evidence>
<dbReference type="GO" id="GO:0035591">
    <property type="term" value="F:signaling adaptor activity"/>
    <property type="evidence" value="ECO:0007669"/>
    <property type="project" value="TreeGrafter"/>
</dbReference>
<dbReference type="GO" id="GO:0061499">
    <property type="term" value="C:outer plaque of mitotic spindle pole body"/>
    <property type="evidence" value="ECO:0007669"/>
    <property type="project" value="TreeGrafter"/>
</dbReference>
<feature type="compositionally biased region" description="Basic and acidic residues" evidence="3">
    <location>
        <begin position="148"/>
        <end position="158"/>
    </location>
</feature>
<accession>A0AAV9VP05</accession>
<evidence type="ECO:0000256" key="1">
    <source>
        <dbReference type="ARBA" id="ARBA00022614"/>
    </source>
</evidence>
<dbReference type="Gene3D" id="3.80.10.10">
    <property type="entry name" value="Ribonuclease Inhibitor"/>
    <property type="match status" value="2"/>
</dbReference>
<feature type="compositionally biased region" description="Low complexity" evidence="3">
    <location>
        <begin position="135"/>
        <end position="147"/>
    </location>
</feature>
<feature type="region of interest" description="Disordered" evidence="3">
    <location>
        <begin position="601"/>
        <end position="683"/>
    </location>
</feature>
<sequence length="1287" mass="142606">MASWLEDLEDDWISDGQLPAKPHTKTSLPKKGSKNVQPKPVAPKSLIPRPASRKAPIVQKHVAEHSVLVQDSSPSGDHKIVAPLVQDPSPNVTPQGTVQKLTTDVRPIILVDRGNDDLFSPTRLESLFEPLSEGSNVSCSEQMSSSSHRSEDHDRSGEEDASGILPDEVHIPVGLRNHSGKQSPGSDQLDHKQAAHTAPHLSSMLEYESEDPLERSAWNSTPPPFIAWRRNGSSTNQDTSLFQEDDQSSVIRDEEYINSISTSAFSDQSPGLNGLLHVNSRGELPRQLYGNRDPRQFSPEQSILSQGNQLYFTTPDRKVLWRINSDDASLDLPDISPKEWPPFKLFSSAQNSFTKTALHGRMSQIGLVNSPYDGKGHSDNSVHPETSLVNGSKRLLDGTPASSKRTPAKAPPKEVPRSDSLHPPSPVKESQPKRQKFNLSTKDSSDDDSMSTSEEYDSDASVVRRPSGRAAPMDEHLEPQNSTSKLLIEPEIDFSKPPHPSFLSDPHSAFTRAASLHSLNVILASKVKHMMPRKVGSMVFDEERQVWRHEDDVIDSMRRDLLMDLTVGGEPSLMAKGEDPFEEISDLATSMSSRLVLPRDQEGGVAPPAFTSSGFSAGQNRDPIPGFGAKGPEASNPHPPITTSTSSKEGVRPTSPDVDPKKANGRTFSPGGLPHAAPEGSDRVEEPEIETIGLEANLSDPETVTPMAAPTGVNGSSLVFPRTQNTPCQSLRQYTISMQTNVGPINRTTLSMRKPESSLWNTPLTDITYHFLEADSRMQSGFSRGYHSRNNRQLRKFPSDKTSLALKSMVRHLTDNDMFGPYWDQNKALQIQKQGLEHLQDLASFHPNLVEVNLEHNQLTHLTGMPPTVRDLKVAGNLLSSLTAWAHLTNIQFLDISSNRLDSLAGLSGLIHLRDLKADSNQIASLDGILHLDGLVKLRLRLNNIRSINFGASHLKHLKTLDLGSNKIESAEYLHRLPELSYLNLDSNKLIEFNIPNGLEVRSLRTLDLSKNNLRVFTIRPFPNIKTLYLDSNKLETIDGIAGARYLDSFSFRSQTGSSTVNIPFNSLYELRKVYASGNPISSLSMLDYFVNLQYLELASCNLRTLPSNFGRMMTNTRVINLNNNALSDIKPLYGIVRLKKLYLMGNRISNLQKLNNMLRFLPFLSELDLRHNPLTLGFYAILSQSTDLARPGNPGEITDPSPFLMQHQDKDSDEVFQRSMTEDTAVARRCYDILIGEQCPQMSHLDGLAFDIKQKLCHDSIWERMTSLGLLFGTKSGGDDNTPLDS</sequence>
<dbReference type="GO" id="GO:0031028">
    <property type="term" value="P:septation initiation signaling"/>
    <property type="evidence" value="ECO:0007669"/>
    <property type="project" value="TreeGrafter"/>
</dbReference>